<organism evidence="6 7">
    <name type="scientific">Candidatus Pantoea symbiotica</name>
    <dbReference type="NCBI Taxonomy" id="1884370"/>
    <lineage>
        <taxon>Bacteria</taxon>
        <taxon>Pseudomonadati</taxon>
        <taxon>Pseudomonadota</taxon>
        <taxon>Gammaproteobacteria</taxon>
        <taxon>Enterobacterales</taxon>
        <taxon>Erwiniaceae</taxon>
        <taxon>Pantoea</taxon>
    </lineage>
</organism>
<feature type="domain" description="Zinc finger DksA/TraR C4-type" evidence="5">
    <location>
        <begin position="35"/>
        <end position="60"/>
    </location>
</feature>
<evidence type="ECO:0000313" key="6">
    <source>
        <dbReference type="EMBL" id="SFJ86672.1"/>
    </source>
</evidence>
<evidence type="ECO:0000256" key="3">
    <source>
        <dbReference type="ARBA" id="ARBA00022833"/>
    </source>
</evidence>
<dbReference type="InterPro" id="IPR000962">
    <property type="entry name" value="Znf_DskA_TraR"/>
</dbReference>
<evidence type="ECO:0000256" key="1">
    <source>
        <dbReference type="ARBA" id="ARBA00022723"/>
    </source>
</evidence>
<keyword evidence="1" id="KW-0479">Metal-binding</keyword>
<keyword evidence="7" id="KW-1185">Reference proteome</keyword>
<evidence type="ECO:0000259" key="5">
    <source>
        <dbReference type="Pfam" id="PF01258"/>
    </source>
</evidence>
<sequence>MADSMDLVQQRVQEELARNLASAKQHPTGASEFFCLSCDAEIPEARRRALPGVQLCVTCKSIGELKSMHYQGGAV</sequence>
<reference evidence="6 7" key="1">
    <citation type="submission" date="2016-10" db="EMBL/GenBank/DDBJ databases">
        <authorList>
            <person name="Varghese N."/>
            <person name="Submissions S."/>
        </authorList>
    </citation>
    <scope>NUCLEOTIDE SEQUENCE [LARGE SCALE GENOMIC DNA]</scope>
    <source>
        <strain evidence="6 7">YR512</strain>
    </source>
</reference>
<comment type="caution">
    <text evidence="6">The sequence shown here is derived from an EMBL/GenBank/DDBJ whole genome shotgun (WGS) entry which is preliminary data.</text>
</comment>
<accession>A0A1I3UUU3</accession>
<dbReference type="Proteomes" id="UP000198841">
    <property type="component" value="Unassembled WGS sequence"/>
</dbReference>
<dbReference type="PROSITE" id="PS51128">
    <property type="entry name" value="ZF_DKSA_2"/>
    <property type="match status" value="1"/>
</dbReference>
<dbReference type="NCBIfam" id="TIGR02419">
    <property type="entry name" value="C4_traR_proteo"/>
    <property type="match status" value="1"/>
</dbReference>
<dbReference type="InterPro" id="IPR012783">
    <property type="entry name" value="Znf_C4_TraR"/>
</dbReference>
<dbReference type="Gene3D" id="1.20.120.910">
    <property type="entry name" value="DksA, coiled-coil domain"/>
    <property type="match status" value="1"/>
</dbReference>
<name>A0A1I3UUU3_9GAMM</name>
<dbReference type="PANTHER" id="PTHR38777">
    <property type="entry name" value="FELS-2 PROPHAGE PROTEIN"/>
    <property type="match status" value="1"/>
</dbReference>
<evidence type="ECO:0000313" key="7">
    <source>
        <dbReference type="Proteomes" id="UP000198841"/>
    </source>
</evidence>
<evidence type="ECO:0000256" key="2">
    <source>
        <dbReference type="ARBA" id="ARBA00022771"/>
    </source>
</evidence>
<evidence type="ECO:0000256" key="4">
    <source>
        <dbReference type="PROSITE-ProRule" id="PRU00510"/>
    </source>
</evidence>
<dbReference type="PANTHER" id="PTHR38777:SF1">
    <property type="entry name" value="DNAK SUPPRESSOR PROTEIN"/>
    <property type="match status" value="1"/>
</dbReference>
<keyword evidence="2" id="KW-0863">Zinc-finger</keyword>
<dbReference type="RefSeq" id="WP_091003377.1">
    <property type="nucleotide sequence ID" value="NZ_FOSD01000003.1"/>
</dbReference>
<dbReference type="EMBL" id="FOSD01000003">
    <property type="protein sequence ID" value="SFJ86672.1"/>
    <property type="molecule type" value="Genomic_DNA"/>
</dbReference>
<feature type="zinc finger region" description="dksA C4-type" evidence="4">
    <location>
        <begin position="35"/>
        <end position="59"/>
    </location>
</feature>
<protein>
    <submittedName>
        <fullName evidence="6">Transcriptional regulator, TraR/DksA family</fullName>
    </submittedName>
</protein>
<dbReference type="Pfam" id="PF01258">
    <property type="entry name" value="zf-dskA_traR"/>
    <property type="match status" value="1"/>
</dbReference>
<dbReference type="SUPFAM" id="SSF57716">
    <property type="entry name" value="Glucocorticoid receptor-like (DNA-binding domain)"/>
    <property type="match status" value="1"/>
</dbReference>
<proteinExistence type="predicted"/>
<keyword evidence="3" id="KW-0862">Zinc</keyword>
<gene>
    <name evidence="6" type="ORF">SAMN05518863_103154</name>
</gene>